<dbReference type="KEGG" id="spzr:G5C33_16045"/>
<accession>A0A6G6Y8K9</accession>
<reference evidence="2 3" key="1">
    <citation type="submission" date="2020-02" db="EMBL/GenBank/DDBJ databases">
        <authorList>
            <person name="Zheng R.K."/>
            <person name="Sun C.M."/>
        </authorList>
    </citation>
    <scope>NUCLEOTIDE SEQUENCE [LARGE SCALE GENOMIC DNA]</scope>
    <source>
        <strain evidence="3">zrk23</strain>
    </source>
</reference>
<name>A0A6G6Y8K9_9SPHN</name>
<feature type="transmembrane region" description="Helical" evidence="1">
    <location>
        <begin position="27"/>
        <end position="45"/>
    </location>
</feature>
<keyword evidence="1" id="KW-0472">Membrane</keyword>
<keyword evidence="1" id="KW-0812">Transmembrane</keyword>
<dbReference type="AlphaFoldDB" id="A0A6G6Y8K9"/>
<organism evidence="2 3">
    <name type="scientific">Stakelama tenebrarum</name>
    <dbReference type="NCBI Taxonomy" id="2711215"/>
    <lineage>
        <taxon>Bacteria</taxon>
        <taxon>Pseudomonadati</taxon>
        <taxon>Pseudomonadota</taxon>
        <taxon>Alphaproteobacteria</taxon>
        <taxon>Sphingomonadales</taxon>
        <taxon>Sphingomonadaceae</taxon>
        <taxon>Stakelama</taxon>
    </lineage>
</organism>
<protein>
    <recommendedName>
        <fullName evidence="4">DUF456 domain-containing protein</fullName>
    </recommendedName>
</protein>
<evidence type="ECO:0000313" key="2">
    <source>
        <dbReference type="EMBL" id="QIG81137.1"/>
    </source>
</evidence>
<evidence type="ECO:0008006" key="4">
    <source>
        <dbReference type="Google" id="ProtNLM"/>
    </source>
</evidence>
<evidence type="ECO:0000256" key="1">
    <source>
        <dbReference type="SAM" id="Phobius"/>
    </source>
</evidence>
<proteinExistence type="predicted"/>
<keyword evidence="3" id="KW-1185">Reference proteome</keyword>
<keyword evidence="1" id="KW-1133">Transmembrane helix</keyword>
<evidence type="ECO:0000313" key="3">
    <source>
        <dbReference type="Proteomes" id="UP000501568"/>
    </source>
</evidence>
<dbReference type="Proteomes" id="UP000501568">
    <property type="component" value="Chromosome"/>
</dbReference>
<dbReference type="RefSeq" id="WP_165328067.1">
    <property type="nucleotide sequence ID" value="NZ_CP049109.1"/>
</dbReference>
<gene>
    <name evidence="2" type="ORF">G5C33_16045</name>
</gene>
<dbReference type="EMBL" id="CP049109">
    <property type="protein sequence ID" value="QIG81137.1"/>
    <property type="molecule type" value="Genomic_DNA"/>
</dbReference>
<feature type="transmembrane region" description="Helical" evidence="1">
    <location>
        <begin position="54"/>
        <end position="72"/>
    </location>
</feature>
<sequence>MLNILSLLVGVVGLVLAIIGIIPIISLINWIVFPIAVVGIALGVLSDSNSGRNLNILVAVLSGGRLLLTWGLF</sequence>